<feature type="domain" description="HMG" evidence="2">
    <location>
        <begin position="275"/>
        <end position="400"/>
    </location>
</feature>
<dbReference type="EMBL" id="JANBPK010001171">
    <property type="protein sequence ID" value="KAJ2925489.1"/>
    <property type="molecule type" value="Genomic_DNA"/>
</dbReference>
<evidence type="ECO:0000313" key="4">
    <source>
        <dbReference type="Proteomes" id="UP001140091"/>
    </source>
</evidence>
<evidence type="ECO:0000259" key="2">
    <source>
        <dbReference type="Pfam" id="PF18717"/>
    </source>
</evidence>
<proteinExistence type="predicted"/>
<dbReference type="Proteomes" id="UP001140091">
    <property type="component" value="Unassembled WGS sequence"/>
</dbReference>
<evidence type="ECO:0000256" key="1">
    <source>
        <dbReference type="SAM" id="MobiDB-lite"/>
    </source>
</evidence>
<dbReference type="AlphaFoldDB" id="A0A9W8J143"/>
<comment type="caution">
    <text evidence="3">The sequence shown here is derived from an EMBL/GenBank/DDBJ whole genome shotgun (WGS) entry which is preliminary data.</text>
</comment>
<reference evidence="3" key="1">
    <citation type="submission" date="2022-06" db="EMBL/GenBank/DDBJ databases">
        <title>Genome Sequence of Candolleomyces eurysporus.</title>
        <authorList>
            <person name="Buettner E."/>
        </authorList>
    </citation>
    <scope>NUCLEOTIDE SEQUENCE</scope>
    <source>
        <strain evidence="3">VTCC 930004</strain>
    </source>
</reference>
<feature type="region of interest" description="Disordered" evidence="1">
    <location>
        <begin position="479"/>
        <end position="503"/>
    </location>
</feature>
<feature type="compositionally biased region" description="Polar residues" evidence="1">
    <location>
        <begin position="658"/>
        <end position="671"/>
    </location>
</feature>
<feature type="region of interest" description="Disordered" evidence="1">
    <location>
        <begin position="642"/>
        <end position="671"/>
    </location>
</feature>
<dbReference type="InterPro" id="IPR040648">
    <property type="entry name" value="HMGXB3_CxC4"/>
</dbReference>
<accession>A0A9W8J143</accession>
<name>A0A9W8J143_9AGAR</name>
<protein>
    <recommendedName>
        <fullName evidence="2">HMG domain-containing protein</fullName>
    </recommendedName>
</protein>
<feature type="non-terminal residue" evidence="3">
    <location>
        <position position="1"/>
    </location>
</feature>
<dbReference type="CDD" id="cd22958">
    <property type="entry name" value="DD_DPY30_SDC1-like"/>
    <property type="match status" value="1"/>
</dbReference>
<sequence length="671" mass="73960">MPRKALERDDLDDSHEYPFALTEHSGDGDTWVSPTKAVKEYHKPLKRKRALSSSPTRSGGRRRAIGDSAVLPSLATNEVTVSHDVELAGPWDLASMDLGPDSLIDPINSEGGGDNELGSYLEAIETFGAGWYCISNSLFVVQGWDARRVKPTNNWYHLQHLEIEQEFFNLYDVESLLAMTASIDAPGDEKATIFYRQQLPNAPDFLTMFSVEGSSTSELKGRAIVSHIGVQPSSGSWKCSKHAEGTLCLHVRDAFEPFQAAIGDDGQELDPAIFCKTPALGSCPCATGRTFYSPLRPTDSRSCRIFTLFTVYEGTIEVQPCPTCPVARRRLIGPDLVELGLFNFNNSIIVSHELLDEYTMAFVTSETPFNAFVATVTHRYAVSGAEFIGDDLFRSIWFAYATCLAMENDMQCSRCGRCPDTVIWDGITLAFGRKHLSATLVPPTQVSPKSLQRPNVKNHPKQQLLLDPALRKLIRQAVNPPKLPDAPGKDSSDRSASNAAQIEESRQSRLVVEHLARIDAVYEGLHKECEPLARLFLDTYGAAAFAEKKQAPTVTTRFFLQIAAEESILQMVNGTALANLEEFLGSPQVNHLTKILAIPGLYRMLKAQPSIDPFIPLLRWLARRATVVLQELSVERIPLSTGATPAVPDSDWKVPAPDTTSPCLSSTQIRP</sequence>
<evidence type="ECO:0000313" key="3">
    <source>
        <dbReference type="EMBL" id="KAJ2925489.1"/>
    </source>
</evidence>
<dbReference type="Pfam" id="PF18717">
    <property type="entry name" value="CxC4"/>
    <property type="match status" value="1"/>
</dbReference>
<gene>
    <name evidence="3" type="ORF">H1R20_g11605</name>
</gene>
<feature type="region of interest" description="Disordered" evidence="1">
    <location>
        <begin position="1"/>
        <end position="65"/>
    </location>
</feature>
<dbReference type="OrthoDB" id="5598737at2759"/>
<keyword evidence="4" id="KW-1185">Reference proteome</keyword>
<organism evidence="3 4">
    <name type="scientific">Candolleomyces eurysporus</name>
    <dbReference type="NCBI Taxonomy" id="2828524"/>
    <lineage>
        <taxon>Eukaryota</taxon>
        <taxon>Fungi</taxon>
        <taxon>Dikarya</taxon>
        <taxon>Basidiomycota</taxon>
        <taxon>Agaricomycotina</taxon>
        <taxon>Agaricomycetes</taxon>
        <taxon>Agaricomycetidae</taxon>
        <taxon>Agaricales</taxon>
        <taxon>Agaricineae</taxon>
        <taxon>Psathyrellaceae</taxon>
        <taxon>Candolleomyces</taxon>
    </lineage>
</organism>